<dbReference type="PROSITE" id="PS00108">
    <property type="entry name" value="PROTEIN_KINASE_ST"/>
    <property type="match status" value="1"/>
</dbReference>
<dbReference type="PANTHER" id="PTHR47989">
    <property type="entry name" value="OS01G0750732 PROTEIN"/>
    <property type="match status" value="1"/>
</dbReference>
<feature type="compositionally biased region" description="Basic and acidic residues" evidence="7">
    <location>
        <begin position="62"/>
        <end position="71"/>
    </location>
</feature>
<evidence type="ECO:0000256" key="8">
    <source>
        <dbReference type="SAM" id="Phobius"/>
    </source>
</evidence>
<dbReference type="Gene3D" id="1.10.510.10">
    <property type="entry name" value="Transferase(Phosphotransferase) domain 1"/>
    <property type="match status" value="1"/>
</dbReference>
<feature type="region of interest" description="Disordered" evidence="7">
    <location>
        <begin position="52"/>
        <end position="98"/>
    </location>
</feature>
<dbReference type="CDD" id="cd14066">
    <property type="entry name" value="STKc_IRAK"/>
    <property type="match status" value="1"/>
</dbReference>
<keyword evidence="3 6" id="KW-0547">Nucleotide-binding</keyword>
<feature type="transmembrane region" description="Helical" evidence="8">
    <location>
        <begin position="252"/>
        <end position="271"/>
    </location>
</feature>
<evidence type="ECO:0000256" key="9">
    <source>
        <dbReference type="SAM" id="SignalP"/>
    </source>
</evidence>
<evidence type="ECO:0000313" key="12">
    <source>
        <dbReference type="Proteomes" id="UP000243459"/>
    </source>
</evidence>
<keyword evidence="5 6" id="KW-0067">ATP-binding</keyword>
<dbReference type="Gramene" id="ONK81021">
    <property type="protein sequence ID" value="ONK81021"/>
    <property type="gene ID" value="A4U43_C01F24380"/>
</dbReference>
<dbReference type="SUPFAM" id="SSF56112">
    <property type="entry name" value="Protein kinase-like (PK-like)"/>
    <property type="match status" value="1"/>
</dbReference>
<dbReference type="InterPro" id="IPR001245">
    <property type="entry name" value="Ser-Thr/Tyr_kinase_cat_dom"/>
</dbReference>
<dbReference type="InterPro" id="IPR008271">
    <property type="entry name" value="Ser/Thr_kinase_AS"/>
</dbReference>
<dbReference type="Pfam" id="PF23180">
    <property type="entry name" value="ALE2_N"/>
    <property type="match status" value="1"/>
</dbReference>
<gene>
    <name evidence="11" type="ORF">A4U43_C01F24380</name>
</gene>
<evidence type="ECO:0000256" key="5">
    <source>
        <dbReference type="ARBA" id="ARBA00022840"/>
    </source>
</evidence>
<feature type="chain" id="PRO_5024293952" description="Protein kinase domain-containing protein" evidence="9">
    <location>
        <begin position="25"/>
        <end position="869"/>
    </location>
</feature>
<keyword evidence="2" id="KW-0808">Transferase</keyword>
<evidence type="ECO:0000256" key="7">
    <source>
        <dbReference type="SAM" id="MobiDB-lite"/>
    </source>
</evidence>
<sequence>MGSKSRNLLHWVLLIVVIFSPVYGLTGSPSQPSIVQPPKFEASTLNIQTEITSVPPSTIPESSKEHNRLQHEAPATNSPFKLPPPPGPASSPKIHGKKGVPVAAPLKELSSILTPLNHSNNKGPIISPATPHIPAASPSYKGSEDSPPPHSQVPSLSPAEAPLPSKNTKVPHAPSPASVVHSPHNKRPTHPPTLPPILPPRSSRKSRAPPPQVVWALPPPPPNLDCKLLSCQEPVTYPPPGSLCACVRPIKVGLRLSIALYTFFPLVSELAQEIAPGIFMKQSQVRVMGANSSSEDPGKTIVLIDLVPLGSTFDFNTALKIYSRFWHKQVIIESSYFGDYDVLYVLYPGLPPSPPTPGDVSIDGGPNGGNAMTMKPLGVNVKKRKQKLSNSLVVIIVLVSVVVVVITIGAAWILILRCKNRSNQPPPTSQQEVSPSAKAAGAGPPNPGSGPSSTSASFTSSIPAHTGSAKTFNLAEVERATDRFNDSRIIGEGGFGRVYQGTLEDGTMVAVKVLKRDDQQGGREFLAEVEMLSRLHHRNLVKLIGFCTEESARCLVYELIPNGSVESHLHGLDKETSPLDWNARMKIALGAARGLAYLHEDSSPRVIHRDFKSSNILLEHDFTPKVSDFGLARTALGEGNDHISTRVMGTFGYVAPEYAMTGHLLVKSDVYSYGVVLLELLTGRKPIDMSQPPGQENLVNWARPLLESDNTDGLEKMIDPSLSSSTSVETIAKVTAIASMCVQPEVSHRPFMGEVVQALRLVCNESGEHRRSFSLDDSSTKDSDIRISAGSGFEDERVFSESNIYFAPSGFGKDTSGSFRRYFSSGPLKMGRSEELWERERGFSSGSMMKRGMMVHRSRLDLERGEQWA</sequence>
<dbReference type="FunFam" id="1.10.510.10:FF:000051">
    <property type="entry name" value="Receptor-like serine/threonine-protein kinase ALE2"/>
    <property type="match status" value="1"/>
</dbReference>
<keyword evidence="12" id="KW-1185">Reference proteome</keyword>
<evidence type="ECO:0000256" key="3">
    <source>
        <dbReference type="ARBA" id="ARBA00022741"/>
    </source>
</evidence>
<dbReference type="InterPro" id="IPR017441">
    <property type="entry name" value="Protein_kinase_ATP_BS"/>
</dbReference>
<evidence type="ECO:0000256" key="4">
    <source>
        <dbReference type="ARBA" id="ARBA00022777"/>
    </source>
</evidence>
<evidence type="ECO:0000259" key="10">
    <source>
        <dbReference type="PROSITE" id="PS50011"/>
    </source>
</evidence>
<dbReference type="InterPro" id="IPR000719">
    <property type="entry name" value="Prot_kinase_dom"/>
</dbReference>
<keyword evidence="8" id="KW-0812">Transmembrane</keyword>
<keyword evidence="4" id="KW-0418">Kinase</keyword>
<dbReference type="OMA" id="VAWACPF"/>
<feature type="region of interest" description="Disordered" evidence="7">
    <location>
        <begin position="120"/>
        <end position="211"/>
    </location>
</feature>
<dbReference type="GO" id="GO:0005524">
    <property type="term" value="F:ATP binding"/>
    <property type="evidence" value="ECO:0007669"/>
    <property type="project" value="UniProtKB-UniRule"/>
</dbReference>
<dbReference type="PROSITE" id="PS50011">
    <property type="entry name" value="PROTEIN_KINASE_DOM"/>
    <property type="match status" value="1"/>
</dbReference>
<evidence type="ECO:0000256" key="1">
    <source>
        <dbReference type="ARBA" id="ARBA00022527"/>
    </source>
</evidence>
<dbReference type="PANTHER" id="PTHR47989:SF45">
    <property type="entry name" value="OS01G0709500 PROTEIN"/>
    <property type="match status" value="1"/>
</dbReference>
<dbReference type="InterPro" id="IPR011009">
    <property type="entry name" value="Kinase-like_dom_sf"/>
</dbReference>
<feature type="domain" description="Protein kinase" evidence="10">
    <location>
        <begin position="484"/>
        <end position="761"/>
    </location>
</feature>
<feature type="transmembrane region" description="Helical" evidence="8">
    <location>
        <begin position="392"/>
        <end position="415"/>
    </location>
</feature>
<dbReference type="EMBL" id="CM007381">
    <property type="protein sequence ID" value="ONK81021.1"/>
    <property type="molecule type" value="Genomic_DNA"/>
</dbReference>
<feature type="binding site" evidence="6">
    <location>
        <position position="512"/>
    </location>
    <ligand>
        <name>ATP</name>
        <dbReference type="ChEBI" id="CHEBI:30616"/>
    </ligand>
</feature>
<dbReference type="FunFam" id="3.30.200.20:FF:000146">
    <property type="entry name" value="receptor-like serine/threonine-protein kinase ALE2"/>
    <property type="match status" value="1"/>
</dbReference>
<keyword evidence="9" id="KW-0732">Signal</keyword>
<organism evidence="11 12">
    <name type="scientific">Asparagus officinalis</name>
    <name type="common">Garden asparagus</name>
    <dbReference type="NCBI Taxonomy" id="4686"/>
    <lineage>
        <taxon>Eukaryota</taxon>
        <taxon>Viridiplantae</taxon>
        <taxon>Streptophyta</taxon>
        <taxon>Embryophyta</taxon>
        <taxon>Tracheophyta</taxon>
        <taxon>Spermatophyta</taxon>
        <taxon>Magnoliopsida</taxon>
        <taxon>Liliopsida</taxon>
        <taxon>Asparagales</taxon>
        <taxon>Asparagaceae</taxon>
        <taxon>Asparagoideae</taxon>
        <taxon>Asparagus</taxon>
    </lineage>
</organism>
<dbReference type="GO" id="GO:0004674">
    <property type="term" value="F:protein serine/threonine kinase activity"/>
    <property type="evidence" value="ECO:0007669"/>
    <property type="project" value="UniProtKB-KW"/>
</dbReference>
<proteinExistence type="predicted"/>
<evidence type="ECO:0000313" key="11">
    <source>
        <dbReference type="EMBL" id="ONK81021.1"/>
    </source>
</evidence>
<feature type="compositionally biased region" description="Low complexity" evidence="7">
    <location>
        <begin position="434"/>
        <end position="461"/>
    </location>
</feature>
<keyword evidence="8" id="KW-1133">Transmembrane helix</keyword>
<feature type="signal peptide" evidence="9">
    <location>
        <begin position="1"/>
        <end position="24"/>
    </location>
</feature>
<feature type="compositionally biased region" description="Low complexity" evidence="7">
    <location>
        <begin position="154"/>
        <end position="165"/>
    </location>
</feature>
<feature type="region of interest" description="Disordered" evidence="7">
    <location>
        <begin position="423"/>
        <end position="461"/>
    </location>
</feature>
<reference evidence="12" key="1">
    <citation type="journal article" date="2017" name="Nat. Commun.">
        <title>The asparagus genome sheds light on the origin and evolution of a young Y chromosome.</title>
        <authorList>
            <person name="Harkess A."/>
            <person name="Zhou J."/>
            <person name="Xu C."/>
            <person name="Bowers J.E."/>
            <person name="Van der Hulst R."/>
            <person name="Ayyampalayam S."/>
            <person name="Mercati F."/>
            <person name="Riccardi P."/>
            <person name="McKain M.R."/>
            <person name="Kakrana A."/>
            <person name="Tang H."/>
            <person name="Ray J."/>
            <person name="Groenendijk J."/>
            <person name="Arikit S."/>
            <person name="Mathioni S.M."/>
            <person name="Nakano M."/>
            <person name="Shan H."/>
            <person name="Telgmann-Rauber A."/>
            <person name="Kanno A."/>
            <person name="Yue Z."/>
            <person name="Chen H."/>
            <person name="Li W."/>
            <person name="Chen Y."/>
            <person name="Xu X."/>
            <person name="Zhang Y."/>
            <person name="Luo S."/>
            <person name="Chen H."/>
            <person name="Gao J."/>
            <person name="Mao Z."/>
            <person name="Pires J.C."/>
            <person name="Luo M."/>
            <person name="Kudrna D."/>
            <person name="Wing R.A."/>
            <person name="Meyers B.C."/>
            <person name="Yi K."/>
            <person name="Kong H."/>
            <person name="Lavrijsen P."/>
            <person name="Sunseri F."/>
            <person name="Falavigna A."/>
            <person name="Ye Y."/>
            <person name="Leebens-Mack J.H."/>
            <person name="Chen G."/>
        </authorList>
    </citation>
    <scope>NUCLEOTIDE SEQUENCE [LARGE SCALE GENOMIC DNA]</scope>
    <source>
        <strain evidence="12">cv. DH0086</strain>
    </source>
</reference>
<dbReference type="InterPro" id="IPR057597">
    <property type="entry name" value="ALE2_N"/>
</dbReference>
<dbReference type="PROSITE" id="PS00107">
    <property type="entry name" value="PROTEIN_KINASE_ATP"/>
    <property type="match status" value="1"/>
</dbReference>
<evidence type="ECO:0000256" key="2">
    <source>
        <dbReference type="ARBA" id="ARBA00022679"/>
    </source>
</evidence>
<protein>
    <recommendedName>
        <fullName evidence="10">Protein kinase domain-containing protein</fullName>
    </recommendedName>
</protein>
<dbReference type="Gene3D" id="3.30.200.20">
    <property type="entry name" value="Phosphorylase Kinase, domain 1"/>
    <property type="match status" value="1"/>
</dbReference>
<dbReference type="AlphaFoldDB" id="A0A5P1FW05"/>
<feature type="compositionally biased region" description="Polar residues" evidence="7">
    <location>
        <begin position="52"/>
        <end position="61"/>
    </location>
</feature>
<keyword evidence="1" id="KW-0723">Serine/threonine-protein kinase</keyword>
<keyword evidence="8" id="KW-0472">Membrane</keyword>
<feature type="compositionally biased region" description="Pro residues" evidence="7">
    <location>
        <begin position="190"/>
        <end position="199"/>
    </location>
</feature>
<dbReference type="Pfam" id="PF07714">
    <property type="entry name" value="PK_Tyr_Ser-Thr"/>
    <property type="match status" value="1"/>
</dbReference>
<evidence type="ECO:0000256" key="6">
    <source>
        <dbReference type="PROSITE-ProRule" id="PRU10141"/>
    </source>
</evidence>
<accession>A0A5P1FW05</accession>
<dbReference type="Proteomes" id="UP000243459">
    <property type="component" value="Chromosome 1"/>
</dbReference>
<name>A0A5P1FW05_ASPOF</name>